<organism evidence="1 2">
    <name type="scientific">Nocardioides daphniae</name>
    <dbReference type="NCBI Taxonomy" id="402297"/>
    <lineage>
        <taxon>Bacteria</taxon>
        <taxon>Bacillati</taxon>
        <taxon>Actinomycetota</taxon>
        <taxon>Actinomycetes</taxon>
        <taxon>Propionibacteriales</taxon>
        <taxon>Nocardioidaceae</taxon>
        <taxon>Nocardioides</taxon>
    </lineage>
</organism>
<accession>A0ABQ1PZR1</accession>
<protein>
    <submittedName>
        <fullName evidence="1">Uncharacterized protein</fullName>
    </submittedName>
</protein>
<name>A0ABQ1PZR1_9ACTN</name>
<gene>
    <name evidence="1" type="ORF">GCM10007231_03240</name>
</gene>
<reference evidence="2" key="1">
    <citation type="journal article" date="2019" name="Int. J. Syst. Evol. Microbiol.">
        <title>The Global Catalogue of Microorganisms (GCM) 10K type strain sequencing project: providing services to taxonomists for standard genome sequencing and annotation.</title>
        <authorList>
            <consortium name="The Broad Institute Genomics Platform"/>
            <consortium name="The Broad Institute Genome Sequencing Center for Infectious Disease"/>
            <person name="Wu L."/>
            <person name="Ma J."/>
        </authorList>
    </citation>
    <scope>NUCLEOTIDE SEQUENCE [LARGE SCALE GENOMIC DNA]</scope>
    <source>
        <strain evidence="2">CCM 7403</strain>
    </source>
</reference>
<dbReference type="Proteomes" id="UP000630594">
    <property type="component" value="Unassembled WGS sequence"/>
</dbReference>
<sequence length="82" mass="8075">MPIVSAVPVLVRVNPGTLMLAPARAGVGSAVVDMSGRATGGGDVAKAGAAVATVTAGTDQAAVRMTARRLGVAWVMRGSSEK</sequence>
<keyword evidence="2" id="KW-1185">Reference proteome</keyword>
<dbReference type="EMBL" id="BMCK01000001">
    <property type="protein sequence ID" value="GGD07838.1"/>
    <property type="molecule type" value="Genomic_DNA"/>
</dbReference>
<proteinExistence type="predicted"/>
<evidence type="ECO:0000313" key="2">
    <source>
        <dbReference type="Proteomes" id="UP000630594"/>
    </source>
</evidence>
<comment type="caution">
    <text evidence="1">The sequence shown here is derived from an EMBL/GenBank/DDBJ whole genome shotgun (WGS) entry which is preliminary data.</text>
</comment>
<evidence type="ECO:0000313" key="1">
    <source>
        <dbReference type="EMBL" id="GGD07838.1"/>
    </source>
</evidence>